<dbReference type="GO" id="GO:0055085">
    <property type="term" value="P:transmembrane transport"/>
    <property type="evidence" value="ECO:0007669"/>
    <property type="project" value="InterPro"/>
</dbReference>
<evidence type="ECO:0000313" key="11">
    <source>
        <dbReference type="Proteomes" id="UP000271031"/>
    </source>
</evidence>
<protein>
    <submittedName>
        <fullName evidence="10">ABC transporter permease</fullName>
    </submittedName>
</protein>
<keyword evidence="2 8" id="KW-0813">Transport</keyword>
<comment type="subcellular location">
    <subcellularLocation>
        <location evidence="1">Cell inner membrane</location>
        <topology evidence="1">Multi-pass membrane protein</topology>
    </subcellularLocation>
    <subcellularLocation>
        <location evidence="8">Cell membrane</location>
        <topology evidence="8">Multi-pass membrane protein</topology>
    </subcellularLocation>
</comment>
<keyword evidence="6" id="KW-1133">Transmembrane helix</keyword>
<dbReference type="AlphaFoldDB" id="A0A3M8DT85"/>
<evidence type="ECO:0000256" key="3">
    <source>
        <dbReference type="ARBA" id="ARBA00022475"/>
    </source>
</evidence>
<keyword evidence="4" id="KW-0997">Cell inner membrane</keyword>
<dbReference type="CDD" id="cd06261">
    <property type="entry name" value="TM_PBP2"/>
    <property type="match status" value="1"/>
</dbReference>
<keyword evidence="7" id="KW-0472">Membrane</keyword>
<evidence type="ECO:0000256" key="1">
    <source>
        <dbReference type="ARBA" id="ARBA00004429"/>
    </source>
</evidence>
<evidence type="ECO:0000256" key="7">
    <source>
        <dbReference type="ARBA" id="ARBA00023136"/>
    </source>
</evidence>
<keyword evidence="3" id="KW-1003">Cell membrane</keyword>
<evidence type="ECO:0000256" key="4">
    <source>
        <dbReference type="ARBA" id="ARBA00022519"/>
    </source>
</evidence>
<feature type="domain" description="ABC transmembrane type-1" evidence="9">
    <location>
        <begin position="57"/>
        <end position="245"/>
    </location>
</feature>
<evidence type="ECO:0000256" key="8">
    <source>
        <dbReference type="RuleBase" id="RU363032"/>
    </source>
</evidence>
<evidence type="ECO:0000256" key="5">
    <source>
        <dbReference type="ARBA" id="ARBA00022692"/>
    </source>
</evidence>
<dbReference type="Pfam" id="PF00528">
    <property type="entry name" value="BPD_transp_1"/>
    <property type="match status" value="1"/>
</dbReference>
<accession>A0A3M8DT85</accession>
<dbReference type="SUPFAM" id="SSF161098">
    <property type="entry name" value="MetI-like"/>
    <property type="match status" value="1"/>
</dbReference>
<evidence type="ECO:0000259" key="9">
    <source>
        <dbReference type="PROSITE" id="PS50928"/>
    </source>
</evidence>
<sequence length="256" mass="27857">MWLRIVVGILLVLMIAPILVMIPLSFSSQVAFQFPPESYSMQWYENFWSNRQWTEGLWRSVVVAFFTAIVSLALGTMAALAVNRLTFPGKKIFLNLMVAPMIIPVIVVGIAMYHTFSAYKLTNSIPGLVLAHSILAIPIVFVTIMAGLKGVDGNLELAAQSLGSTPIGAFFKVTLPLIRSSVFTSALFAFITSLDEVVVSIFIAGSKTKTLPIVMWENMRTQVDPTIAAVSTLLIVGTAVFLILSQRVSKGGDARS</sequence>
<evidence type="ECO:0000313" key="10">
    <source>
        <dbReference type="EMBL" id="RNB90675.1"/>
    </source>
</evidence>
<name>A0A3M8DT85_9BACL</name>
<keyword evidence="11" id="KW-1185">Reference proteome</keyword>
<dbReference type="InterPro" id="IPR035906">
    <property type="entry name" value="MetI-like_sf"/>
</dbReference>
<dbReference type="OrthoDB" id="9782004at2"/>
<organism evidence="10 11">
    <name type="scientific">Brevibacillus fluminis</name>
    <dbReference type="NCBI Taxonomy" id="511487"/>
    <lineage>
        <taxon>Bacteria</taxon>
        <taxon>Bacillati</taxon>
        <taxon>Bacillota</taxon>
        <taxon>Bacilli</taxon>
        <taxon>Bacillales</taxon>
        <taxon>Paenibacillaceae</taxon>
        <taxon>Brevibacillus</taxon>
    </lineage>
</organism>
<evidence type="ECO:0000256" key="6">
    <source>
        <dbReference type="ARBA" id="ARBA00022989"/>
    </source>
</evidence>
<keyword evidence="5" id="KW-0812">Transmembrane</keyword>
<dbReference type="GO" id="GO:0005886">
    <property type="term" value="C:plasma membrane"/>
    <property type="evidence" value="ECO:0007669"/>
    <property type="project" value="UniProtKB-SubCell"/>
</dbReference>
<evidence type="ECO:0000256" key="2">
    <source>
        <dbReference type="ARBA" id="ARBA00022448"/>
    </source>
</evidence>
<gene>
    <name evidence="10" type="ORF">EDM56_09285</name>
</gene>
<dbReference type="PANTHER" id="PTHR43357:SF4">
    <property type="entry name" value="INNER MEMBRANE ABC TRANSPORTER PERMEASE PROTEIN YDCV"/>
    <property type="match status" value="1"/>
</dbReference>
<proteinExistence type="inferred from homology"/>
<dbReference type="Gene3D" id="1.10.3720.10">
    <property type="entry name" value="MetI-like"/>
    <property type="match status" value="1"/>
</dbReference>
<dbReference type="PANTHER" id="PTHR43357">
    <property type="entry name" value="INNER MEMBRANE ABC TRANSPORTER PERMEASE PROTEIN YDCV"/>
    <property type="match status" value="1"/>
</dbReference>
<dbReference type="PROSITE" id="PS50928">
    <property type="entry name" value="ABC_TM1"/>
    <property type="match status" value="1"/>
</dbReference>
<dbReference type="RefSeq" id="WP_122917602.1">
    <property type="nucleotide sequence ID" value="NZ_RHHQ01000007.1"/>
</dbReference>
<comment type="similarity">
    <text evidence="8">Belongs to the binding-protein-dependent transport system permease family.</text>
</comment>
<reference evidence="10 11" key="1">
    <citation type="submission" date="2018-10" db="EMBL/GenBank/DDBJ databases">
        <title>Phylogenomics of Brevibacillus.</title>
        <authorList>
            <person name="Dunlap C."/>
        </authorList>
    </citation>
    <scope>NUCLEOTIDE SEQUENCE [LARGE SCALE GENOMIC DNA]</scope>
    <source>
        <strain evidence="10 11">JCM 15716</strain>
    </source>
</reference>
<dbReference type="InterPro" id="IPR000515">
    <property type="entry name" value="MetI-like"/>
</dbReference>
<comment type="caution">
    <text evidence="10">The sequence shown here is derived from an EMBL/GenBank/DDBJ whole genome shotgun (WGS) entry which is preliminary data.</text>
</comment>
<dbReference type="Proteomes" id="UP000271031">
    <property type="component" value="Unassembled WGS sequence"/>
</dbReference>
<dbReference type="EMBL" id="RHHQ01000007">
    <property type="protein sequence ID" value="RNB90675.1"/>
    <property type="molecule type" value="Genomic_DNA"/>
</dbReference>